<feature type="region of interest" description="Disordered" evidence="1">
    <location>
        <begin position="87"/>
        <end position="128"/>
    </location>
</feature>
<feature type="compositionally biased region" description="Basic and acidic residues" evidence="1">
    <location>
        <begin position="362"/>
        <end position="403"/>
    </location>
</feature>
<feature type="region of interest" description="Disordered" evidence="1">
    <location>
        <begin position="808"/>
        <end position="853"/>
    </location>
</feature>
<evidence type="ECO:0000313" key="3">
    <source>
        <dbReference type="Proteomes" id="UP000077521"/>
    </source>
</evidence>
<organism evidence="2 3">
    <name type="scientific">Tilletia indica</name>
    <dbReference type="NCBI Taxonomy" id="43049"/>
    <lineage>
        <taxon>Eukaryota</taxon>
        <taxon>Fungi</taxon>
        <taxon>Dikarya</taxon>
        <taxon>Basidiomycota</taxon>
        <taxon>Ustilaginomycotina</taxon>
        <taxon>Exobasidiomycetes</taxon>
        <taxon>Tilletiales</taxon>
        <taxon>Tilletiaceae</taxon>
        <taxon>Tilletia</taxon>
    </lineage>
</organism>
<reference evidence="2" key="1">
    <citation type="submission" date="2016-04" db="EMBL/GenBank/DDBJ databases">
        <authorList>
            <person name="Nguyen H.D."/>
            <person name="Samba Siva P."/>
            <person name="Cullis J."/>
            <person name="Levesque C.A."/>
            <person name="Hambleton S."/>
        </authorList>
    </citation>
    <scope>NUCLEOTIDE SEQUENCE</scope>
    <source>
        <strain evidence="2">DAOMC 236416</strain>
    </source>
</reference>
<dbReference type="AlphaFoldDB" id="A0A177TLM7"/>
<feature type="compositionally biased region" description="Basic and acidic residues" evidence="1">
    <location>
        <begin position="732"/>
        <end position="756"/>
    </location>
</feature>
<feature type="compositionally biased region" description="Low complexity" evidence="1">
    <location>
        <begin position="114"/>
        <end position="124"/>
    </location>
</feature>
<feature type="compositionally biased region" description="Polar residues" evidence="1">
    <location>
        <begin position="809"/>
        <end position="827"/>
    </location>
</feature>
<dbReference type="EMBL" id="LWDF02000242">
    <property type="protein sequence ID" value="KAE8251544.1"/>
    <property type="molecule type" value="Genomic_DNA"/>
</dbReference>
<feature type="compositionally biased region" description="Acidic residues" evidence="1">
    <location>
        <begin position="871"/>
        <end position="883"/>
    </location>
</feature>
<feature type="compositionally biased region" description="Polar residues" evidence="1">
    <location>
        <begin position="1011"/>
        <end position="1020"/>
    </location>
</feature>
<keyword evidence="3" id="KW-1185">Reference proteome</keyword>
<feature type="region of interest" description="Disordered" evidence="1">
    <location>
        <begin position="871"/>
        <end position="1065"/>
    </location>
</feature>
<feature type="compositionally biased region" description="Basic residues" evidence="1">
    <location>
        <begin position="958"/>
        <end position="969"/>
    </location>
</feature>
<dbReference type="GO" id="GO:0006397">
    <property type="term" value="P:mRNA processing"/>
    <property type="evidence" value="ECO:0007669"/>
    <property type="project" value="InterPro"/>
</dbReference>
<dbReference type="PROSITE" id="PS50174">
    <property type="entry name" value="G_PATCH"/>
    <property type="match status" value="1"/>
</dbReference>
<feature type="compositionally biased region" description="Acidic residues" evidence="1">
    <location>
        <begin position="978"/>
        <end position="988"/>
    </location>
</feature>
<sequence>MAASNSAANLRRRLERDGGVVGGNIDESFVIIGTPLPALSSLKRDNNELKPIWEQEVRDEQGRQRFHGAFTGGFSAGYYNTVGSKEGWTPSSFKSSRKGRADQQQRSRQGDGGAASASAASAAGQRVEDYMDEEDLAEFRDARELRGADSFAGPSSTAGGPALPSGSTSLEGGAQYDPILGAFGVGPSTSLNTSVGADGRIRPAPESLGTALLRKLGWKEGHGIGPRVTRKRRDELRHLLTPRSGNTGEGSRRVELDEAIPSSSRGLLYAPPDTPLMRPATAPVEGRGLGWTSPLGLHEALGQGSSQSFVTAGTADTKGKQRHRGFGISVLEHDSDDEGEMGAGAVYATNDDIRSSTLSQNTRREKPEGKVSPEVRRNGDKDRTRGQKNGDDQDKENTWRDGQRMPSGFIQAKTKDGGFLADQIFSAPKLPKDWKPNPVAVWEKYAPPDVSKTLPEKTREALAPQDRGELLGELRIPGPPPVISDYLSVKARERLSAATGSGDTDGDGARSAHIPLPTERPLEVPHLDPAIARAALQGYMPFANDESKQDRYRLYLRSQAEPQSGSKEQLASALEEDLKATVQRASSASTSRWDIRPPPAALGRDQLRLELQEFFRSAGIFRPSTAIINSRFTSAKEQSQAGGGAAVQGGLYVPSAADRAASAAAAKALAEGGSGTAAGTDVMTHKGDLLVGDDEDPAIKAAQAGMFGVLTRRYKPWYPPKLLCKRFGVPDPHPDYKGPRDGEGDKKGGDTRRDAEGNDGEDTFGTGSSKGGGKRNAHDSKQVNALWEQSKRGIMQLAKDRQWEAHGIETTNGGDQNGDVSLPSSGSGRIDGQRQVRSLETVGLGDDETQGRDTLEYVRPSIEVFKAVFDSDDDGDAEGEQGVEAEAIPARDPQEVERELKRRRILNTDAVGDASEGGLVRFVPRSSLKRKPEDGDTSAAIVGPGEGPVKATTSSSSNKKKAKKDKKKGGQSSMLTFDLDEGDGDDADMSTSRVPLSPPKKRVAPPAPPLIQTNATSSAHRTGVETEVVVDQRSAQPEVPPGERVASNSPTNLSRPKRPRASDYF</sequence>
<feature type="compositionally biased region" description="Polar residues" evidence="1">
    <location>
        <begin position="583"/>
        <end position="592"/>
    </location>
</feature>
<feature type="region of interest" description="Disordered" evidence="1">
    <location>
        <begin position="723"/>
        <end position="781"/>
    </location>
</feature>
<dbReference type="InterPro" id="IPR011666">
    <property type="entry name" value="DUF1604"/>
</dbReference>
<dbReference type="GO" id="GO:0005634">
    <property type="term" value="C:nucleus"/>
    <property type="evidence" value="ECO:0007669"/>
    <property type="project" value="TreeGrafter"/>
</dbReference>
<gene>
    <name evidence="2" type="ORF">A4X13_0g3947</name>
</gene>
<dbReference type="PANTHER" id="PTHR13384">
    <property type="entry name" value="G PATCH DOMAIN-CONTAINING PROTEIN 1"/>
    <property type="match status" value="1"/>
</dbReference>
<evidence type="ECO:0000256" key="1">
    <source>
        <dbReference type="SAM" id="MobiDB-lite"/>
    </source>
</evidence>
<protein>
    <submittedName>
        <fullName evidence="2">Uncharacterized protein</fullName>
    </submittedName>
</protein>
<feature type="region of interest" description="Disordered" evidence="1">
    <location>
        <begin position="146"/>
        <end position="171"/>
    </location>
</feature>
<dbReference type="PANTHER" id="PTHR13384:SF19">
    <property type="entry name" value="G PATCH DOMAIN-CONTAINING PROTEIN 1"/>
    <property type="match status" value="1"/>
</dbReference>
<dbReference type="GO" id="GO:0003723">
    <property type="term" value="F:RNA binding"/>
    <property type="evidence" value="ECO:0007669"/>
    <property type="project" value="TreeGrafter"/>
</dbReference>
<feature type="region of interest" description="Disordered" evidence="1">
    <location>
        <begin position="581"/>
        <end position="600"/>
    </location>
</feature>
<dbReference type="InterPro" id="IPR000467">
    <property type="entry name" value="G_patch_dom"/>
</dbReference>
<dbReference type="Pfam" id="PF07713">
    <property type="entry name" value="DUF1604"/>
    <property type="match status" value="1"/>
</dbReference>
<accession>A0A177TLM7</accession>
<feature type="compositionally biased region" description="Basic and acidic residues" evidence="1">
    <location>
        <begin position="99"/>
        <end position="109"/>
    </location>
</feature>
<dbReference type="Proteomes" id="UP000077521">
    <property type="component" value="Unassembled WGS sequence"/>
</dbReference>
<feature type="region of interest" description="Disordered" evidence="1">
    <location>
        <begin position="1"/>
        <end position="23"/>
    </location>
</feature>
<dbReference type="Pfam" id="PF26093">
    <property type="entry name" value="HTH_TGH"/>
    <property type="match status" value="1"/>
</dbReference>
<reference evidence="2" key="2">
    <citation type="journal article" date="2019" name="IMA Fungus">
        <title>Genome sequencing and comparison of five Tilletia species to identify candidate genes for the detection of regulated species infecting wheat.</title>
        <authorList>
            <person name="Nguyen H.D.T."/>
            <person name="Sultana T."/>
            <person name="Kesanakurti P."/>
            <person name="Hambleton S."/>
        </authorList>
    </citation>
    <scope>NUCLEOTIDE SEQUENCE</scope>
    <source>
        <strain evidence="2">DAOMC 236416</strain>
    </source>
</reference>
<proteinExistence type="predicted"/>
<evidence type="ECO:0000313" key="2">
    <source>
        <dbReference type="EMBL" id="KAE8251544.1"/>
    </source>
</evidence>
<name>A0A177TLM7_9BASI</name>
<feature type="region of interest" description="Disordered" evidence="1">
    <location>
        <begin position="332"/>
        <end position="415"/>
    </location>
</feature>
<comment type="caution">
    <text evidence="2">The sequence shown here is derived from an EMBL/GenBank/DDBJ whole genome shotgun (WGS) entry which is preliminary data.</text>
</comment>